<reference evidence="5" key="1">
    <citation type="submission" date="2018-08" db="EMBL/GenBank/DDBJ databases">
        <authorList>
            <person name="Guldener U."/>
        </authorList>
    </citation>
    <scope>NUCLEOTIDE SEQUENCE</scope>
    <source>
        <strain evidence="5">UB2</strain>
    </source>
</reference>
<accession>A0A8H8QNL7</accession>
<dbReference type="InterPro" id="IPR036812">
    <property type="entry name" value="NAD(P)_OxRdtase_dom_sf"/>
</dbReference>
<dbReference type="InterPro" id="IPR036390">
    <property type="entry name" value="WH_DNA-bd_sf"/>
</dbReference>
<dbReference type="InterPro" id="IPR040780">
    <property type="entry name" value="Rpn6_C_helix"/>
</dbReference>
<dbReference type="Pfam" id="PF18503">
    <property type="entry name" value="RPN6_C_helix"/>
    <property type="match status" value="1"/>
</dbReference>
<dbReference type="Gene3D" id="3.20.20.100">
    <property type="entry name" value="NADP-dependent oxidoreductase domain"/>
    <property type="match status" value="1"/>
</dbReference>
<sequence>MPVYPPVEPSNSDFPEQPALETLQDDPLKGGLAPWRTTPINDPANLTNRGDLPTHASPIAFGGGVFGQDMYNDSKTLASDLPLRTVRLALRYGINAFDTSPYYFPSEFTLGNILRCLRPEFPRESYFITTKCGRYGPEKQHFNYTAKKIDESVRGSCRRLGTEYLDVTLTHDAEFVCERVGKSHDEGWESGVVSGLVQPSTVGMSQSRDEVLESLGLAPKVEAASKIHGKGDEQFLEAIRTLFKLKDERVIKRVGISGYPLPVLLRLSRLVATNAPYRPLDVVLSYSNHCLHSDVLQGEWKELFAADPRGESGTNSLKDLIWKAPLLMNGSPFSMGLLTDGSPPPWHPASDALRAGTKEASKKLVEQGDSLTMTALTYGLRGSEVPRKDGQGPELRTLVGLSHPDHVHSAVEAYRMLSAGAAAAGKALCELEEDKEAKLKAYKKQEKHEKMTSTAAAMKEARVSSSAFVAGHELDACVDKEPVFTREIAPQNITMTAPQTVAQADEAIKAGNNKEGKRILKSILSNQSSSTDDAFLKEQEASLLRLGELYRDTKDANALAETVRSSRTFMSNIAKAKTAKLVRTLIDYFEDIPGSRQTQIQVTKENAEWAKSEKRIFLKQNLETKLIGLYYDNKNYREALPLIDALLKELKKLDDKMILTEVHLLESKVNHAISNMPKAKAALTSARTAANSIYCPPTLQAQLDLQAGVLHAEDKDYTTAYSYFFETLEGFALQDDPRAPLALKYQLLCKVMLNLSDDVNSIISGKHATKYAGRDVDAMKAVAQAHEQRSLEAFELALRNYKEELSNDPIVRAHLSALYDTLLEQNLLRVIEPYSRVEIAHIAKEVKQPIREVETKLSQLILDRRLHGILSQGEGCLVVYDQPVEDKSYQLTLDTLKHVGTVVDSLYKKANKLT</sequence>
<dbReference type="FunFam" id="1.25.40.570:FF:000007">
    <property type="entry name" value="26S proteasome non-ATPase regulatory subunit 11"/>
    <property type="match status" value="1"/>
</dbReference>
<dbReference type="EMBL" id="ULHB01000080">
    <property type="protein sequence ID" value="SYW80629.1"/>
    <property type="molecule type" value="Genomic_DNA"/>
</dbReference>
<dbReference type="InterPro" id="IPR011990">
    <property type="entry name" value="TPR-like_helical_dom_sf"/>
</dbReference>
<dbReference type="SUPFAM" id="SSF46785">
    <property type="entry name" value="Winged helix' DNA-binding domain"/>
    <property type="match status" value="1"/>
</dbReference>
<keyword evidence="6" id="KW-1185">Reference proteome</keyword>
<dbReference type="SUPFAM" id="SSF51430">
    <property type="entry name" value="NAD(P)-linked oxidoreductase"/>
    <property type="match status" value="1"/>
</dbReference>
<dbReference type="GO" id="GO:0000502">
    <property type="term" value="C:proteasome complex"/>
    <property type="evidence" value="ECO:0007669"/>
    <property type="project" value="UniProtKB-KW"/>
</dbReference>
<evidence type="ECO:0000313" key="6">
    <source>
        <dbReference type="Proteomes" id="UP000658997"/>
    </source>
</evidence>
<dbReference type="SUPFAM" id="SSF48452">
    <property type="entry name" value="TPR-like"/>
    <property type="match status" value="1"/>
</dbReference>
<dbReference type="InterPro" id="IPR040773">
    <property type="entry name" value="Rpn6_N"/>
</dbReference>
<feature type="region of interest" description="Disordered" evidence="3">
    <location>
        <begin position="1"/>
        <end position="46"/>
    </location>
</feature>
<dbReference type="Pfam" id="PF01399">
    <property type="entry name" value="PCI"/>
    <property type="match status" value="1"/>
</dbReference>
<gene>
    <name evidence="5" type="ORF">UBRO2_03897</name>
</gene>
<dbReference type="GO" id="GO:0030163">
    <property type="term" value="P:protein catabolic process"/>
    <property type="evidence" value="ECO:0007669"/>
    <property type="project" value="UniProtKB-ARBA"/>
</dbReference>
<dbReference type="AlphaFoldDB" id="A0A8H8QNL7"/>
<dbReference type="Gene3D" id="1.25.40.570">
    <property type="match status" value="1"/>
</dbReference>
<evidence type="ECO:0000256" key="3">
    <source>
        <dbReference type="SAM" id="MobiDB-lite"/>
    </source>
</evidence>
<dbReference type="SMART" id="SM00088">
    <property type="entry name" value="PINT"/>
    <property type="match status" value="1"/>
</dbReference>
<dbReference type="InterPro" id="IPR000717">
    <property type="entry name" value="PCI_dom"/>
</dbReference>
<dbReference type="Proteomes" id="UP000658997">
    <property type="component" value="Unassembled WGS sequence"/>
</dbReference>
<dbReference type="SMART" id="SM00753">
    <property type="entry name" value="PAM"/>
    <property type="match status" value="1"/>
</dbReference>
<evidence type="ECO:0000259" key="4">
    <source>
        <dbReference type="PROSITE" id="PS50250"/>
    </source>
</evidence>
<dbReference type="Pfam" id="PF00248">
    <property type="entry name" value="Aldo_ket_red"/>
    <property type="match status" value="1"/>
</dbReference>
<name>A0A8H8QNL7_9BASI</name>
<dbReference type="Pfam" id="PF18055">
    <property type="entry name" value="RPN6_N"/>
    <property type="match status" value="1"/>
</dbReference>
<protein>
    <submittedName>
        <fullName evidence="5">Related to ARA2 - NAD-dependent arabinose dehydrogenase</fullName>
    </submittedName>
</protein>
<dbReference type="InterPro" id="IPR050871">
    <property type="entry name" value="26S_Proteasome/COP9_Components"/>
</dbReference>
<dbReference type="InterPro" id="IPR023210">
    <property type="entry name" value="NADP_OxRdtase_dom"/>
</dbReference>
<comment type="caution">
    <text evidence="5">The sequence shown here is derived from an EMBL/GenBank/DDBJ whole genome shotgun (WGS) entry which is preliminary data.</text>
</comment>
<evidence type="ECO:0000256" key="1">
    <source>
        <dbReference type="ARBA" id="ARBA00007454"/>
    </source>
</evidence>
<proteinExistence type="inferred from homology"/>
<feature type="domain" description="PCI" evidence="4">
    <location>
        <begin position="713"/>
        <end position="884"/>
    </location>
</feature>
<evidence type="ECO:0000313" key="5">
    <source>
        <dbReference type="EMBL" id="SYW80629.1"/>
    </source>
</evidence>
<dbReference type="PANTHER" id="PTHR10678">
    <property type="entry name" value="26S PROTEASOME NON-ATPASE REGULATORY SUBUNIT 11/COP9 SIGNALOSOME COMPLEX SUBUNIT 2"/>
    <property type="match status" value="1"/>
</dbReference>
<keyword evidence="2" id="KW-0647">Proteasome</keyword>
<organism evidence="5 6">
    <name type="scientific">Ustilago bromivora</name>
    <dbReference type="NCBI Taxonomy" id="307758"/>
    <lineage>
        <taxon>Eukaryota</taxon>
        <taxon>Fungi</taxon>
        <taxon>Dikarya</taxon>
        <taxon>Basidiomycota</taxon>
        <taxon>Ustilaginomycotina</taxon>
        <taxon>Ustilaginomycetes</taxon>
        <taxon>Ustilaginales</taxon>
        <taxon>Ustilaginaceae</taxon>
        <taxon>Ustilago</taxon>
    </lineage>
</organism>
<comment type="similarity">
    <text evidence="1">Belongs to the proteasome subunit S9 family.</text>
</comment>
<evidence type="ECO:0000256" key="2">
    <source>
        <dbReference type="ARBA" id="ARBA00022942"/>
    </source>
</evidence>
<dbReference type="PROSITE" id="PS50250">
    <property type="entry name" value="PCI"/>
    <property type="match status" value="1"/>
</dbReference>